<dbReference type="GO" id="GO:0003677">
    <property type="term" value="F:DNA binding"/>
    <property type="evidence" value="ECO:0007669"/>
    <property type="project" value="UniProtKB-KW"/>
</dbReference>
<dbReference type="SUPFAM" id="SSF46894">
    <property type="entry name" value="C-terminal effector domain of the bipartite response regulators"/>
    <property type="match status" value="1"/>
</dbReference>
<dbReference type="EMBL" id="LT838813">
    <property type="protein sequence ID" value="SMD44494.1"/>
    <property type="molecule type" value="Genomic_DNA"/>
</dbReference>
<dbReference type="GO" id="GO:0000160">
    <property type="term" value="P:phosphorelay signal transduction system"/>
    <property type="evidence" value="ECO:0007669"/>
    <property type="project" value="InterPro"/>
</dbReference>
<dbReference type="InterPro" id="IPR036388">
    <property type="entry name" value="WH-like_DNA-bd_sf"/>
</dbReference>
<dbReference type="InterPro" id="IPR000792">
    <property type="entry name" value="Tscrpt_reg_LuxR_C"/>
</dbReference>
<gene>
    <name evidence="8" type="ORF">SAMN00777080_3116</name>
</gene>
<dbReference type="SUPFAM" id="SSF52172">
    <property type="entry name" value="CheY-like"/>
    <property type="match status" value="1"/>
</dbReference>
<dbReference type="AlphaFoldDB" id="A0A1W2H6W8"/>
<dbReference type="CDD" id="cd06170">
    <property type="entry name" value="LuxR_C_like"/>
    <property type="match status" value="1"/>
</dbReference>
<protein>
    <submittedName>
        <fullName evidence="8">Two component transcriptional regulator, LuxR family</fullName>
    </submittedName>
</protein>
<evidence type="ECO:0000256" key="4">
    <source>
        <dbReference type="ARBA" id="ARBA00023163"/>
    </source>
</evidence>
<feature type="domain" description="Response regulatory" evidence="7">
    <location>
        <begin position="36"/>
        <end position="153"/>
    </location>
</feature>
<dbReference type="InterPro" id="IPR011006">
    <property type="entry name" value="CheY-like_superfamily"/>
</dbReference>
<dbReference type="STRING" id="758820.SAMN00777080_3116"/>
<keyword evidence="4" id="KW-0804">Transcription</keyword>
<evidence type="ECO:0000259" key="6">
    <source>
        <dbReference type="PROSITE" id="PS50043"/>
    </source>
</evidence>
<reference evidence="9" key="1">
    <citation type="submission" date="2017-04" db="EMBL/GenBank/DDBJ databases">
        <authorList>
            <person name="Varghese N."/>
            <person name="Submissions S."/>
        </authorList>
    </citation>
    <scope>NUCLEOTIDE SEQUENCE [LARGE SCALE GENOMIC DNA]</scope>
    <source>
        <strain evidence="9">DSM 16537</strain>
    </source>
</reference>
<keyword evidence="3" id="KW-0238">DNA-binding</keyword>
<evidence type="ECO:0000256" key="1">
    <source>
        <dbReference type="ARBA" id="ARBA00022553"/>
    </source>
</evidence>
<evidence type="ECO:0000256" key="2">
    <source>
        <dbReference type="ARBA" id="ARBA00023015"/>
    </source>
</evidence>
<evidence type="ECO:0000256" key="5">
    <source>
        <dbReference type="PROSITE-ProRule" id="PRU00169"/>
    </source>
</evidence>
<name>A0A1W2H6W8_9BACT</name>
<dbReference type="InterPro" id="IPR016032">
    <property type="entry name" value="Sig_transdc_resp-reg_C-effctor"/>
</dbReference>
<evidence type="ECO:0000259" key="7">
    <source>
        <dbReference type="PROSITE" id="PS50110"/>
    </source>
</evidence>
<keyword evidence="2" id="KW-0805">Transcription regulation</keyword>
<dbReference type="PROSITE" id="PS50110">
    <property type="entry name" value="RESPONSE_REGULATORY"/>
    <property type="match status" value="1"/>
</dbReference>
<organism evidence="8 9">
    <name type="scientific">Aquiflexum balticum DSM 16537</name>
    <dbReference type="NCBI Taxonomy" id="758820"/>
    <lineage>
        <taxon>Bacteria</taxon>
        <taxon>Pseudomonadati</taxon>
        <taxon>Bacteroidota</taxon>
        <taxon>Cytophagia</taxon>
        <taxon>Cytophagales</taxon>
        <taxon>Cyclobacteriaceae</taxon>
        <taxon>Aquiflexum</taxon>
    </lineage>
</organism>
<dbReference type="PANTHER" id="PTHR43214">
    <property type="entry name" value="TWO-COMPONENT RESPONSE REGULATOR"/>
    <property type="match status" value="1"/>
</dbReference>
<dbReference type="Pfam" id="PF00196">
    <property type="entry name" value="GerE"/>
    <property type="match status" value="1"/>
</dbReference>
<dbReference type="Pfam" id="PF00072">
    <property type="entry name" value="Response_reg"/>
    <property type="match status" value="1"/>
</dbReference>
<dbReference type="InterPro" id="IPR058245">
    <property type="entry name" value="NreC/VraR/RcsB-like_REC"/>
</dbReference>
<dbReference type="PANTHER" id="PTHR43214:SF41">
    <property type="entry name" value="NITRATE_NITRITE RESPONSE REGULATOR PROTEIN NARP"/>
    <property type="match status" value="1"/>
</dbReference>
<keyword evidence="9" id="KW-1185">Reference proteome</keyword>
<sequence length="246" mass="28482">MIMKFSPTVYLDNYHVFLNFNPLMSKKVKDSNKIQQVVIVDDHEIFAIGLKHILEINLGIKAGLHFSCAQAALNYFKNGGGADLVILELYISEMNSFNFLEQVKILLPKINILVFSMQQSNFNISLCKKLGVTGFVRKNTYLKDFLQAIEEVQMGKKYFPEFEDEKASEELINNSVERICQQYRLSRSEIKILDKFLEQKKYREIADELCLSPQTVRTHKRNIYRKFGVRNMAGIVGLLKLELERG</sequence>
<dbReference type="Gene3D" id="3.40.50.2300">
    <property type="match status" value="1"/>
</dbReference>
<dbReference type="Proteomes" id="UP000192333">
    <property type="component" value="Chromosome I"/>
</dbReference>
<keyword evidence="1" id="KW-0597">Phosphoprotein</keyword>
<evidence type="ECO:0000313" key="9">
    <source>
        <dbReference type="Proteomes" id="UP000192333"/>
    </source>
</evidence>
<dbReference type="InterPro" id="IPR001789">
    <property type="entry name" value="Sig_transdc_resp-reg_receiver"/>
</dbReference>
<dbReference type="Gene3D" id="1.10.10.10">
    <property type="entry name" value="Winged helix-like DNA-binding domain superfamily/Winged helix DNA-binding domain"/>
    <property type="match status" value="1"/>
</dbReference>
<dbReference type="SMART" id="SM00448">
    <property type="entry name" value="REC"/>
    <property type="match status" value="1"/>
</dbReference>
<dbReference type="InterPro" id="IPR039420">
    <property type="entry name" value="WalR-like"/>
</dbReference>
<dbReference type="SMART" id="SM00421">
    <property type="entry name" value="HTH_LUXR"/>
    <property type="match status" value="1"/>
</dbReference>
<evidence type="ECO:0000313" key="8">
    <source>
        <dbReference type="EMBL" id="SMD44494.1"/>
    </source>
</evidence>
<dbReference type="CDD" id="cd17535">
    <property type="entry name" value="REC_NarL-like"/>
    <property type="match status" value="1"/>
</dbReference>
<evidence type="ECO:0000256" key="3">
    <source>
        <dbReference type="ARBA" id="ARBA00023125"/>
    </source>
</evidence>
<dbReference type="PRINTS" id="PR00038">
    <property type="entry name" value="HTHLUXR"/>
</dbReference>
<comment type="caution">
    <text evidence="5">Lacks conserved residue(s) required for the propagation of feature annotation.</text>
</comment>
<proteinExistence type="predicted"/>
<feature type="domain" description="HTH luxR-type" evidence="6">
    <location>
        <begin position="178"/>
        <end position="243"/>
    </location>
</feature>
<dbReference type="PROSITE" id="PS50043">
    <property type="entry name" value="HTH_LUXR_2"/>
    <property type="match status" value="1"/>
</dbReference>
<dbReference type="GO" id="GO:0006355">
    <property type="term" value="P:regulation of DNA-templated transcription"/>
    <property type="evidence" value="ECO:0007669"/>
    <property type="project" value="InterPro"/>
</dbReference>
<accession>A0A1W2H6W8</accession>